<evidence type="ECO:0000259" key="2">
    <source>
        <dbReference type="PROSITE" id="PS50011"/>
    </source>
</evidence>
<feature type="compositionally biased region" description="Polar residues" evidence="1">
    <location>
        <begin position="469"/>
        <end position="478"/>
    </location>
</feature>
<dbReference type="SUPFAM" id="SSF56112">
    <property type="entry name" value="Protein kinase-like (PK-like)"/>
    <property type="match status" value="1"/>
</dbReference>
<evidence type="ECO:0000313" key="3">
    <source>
        <dbReference type="EMBL" id="CAI6090093.1"/>
    </source>
</evidence>
<feature type="compositionally biased region" description="Low complexity" evidence="1">
    <location>
        <begin position="501"/>
        <end position="510"/>
    </location>
</feature>
<protein>
    <recommendedName>
        <fullName evidence="2">Protein kinase domain-containing protein</fullName>
    </recommendedName>
</protein>
<keyword evidence="4" id="KW-1185">Reference proteome</keyword>
<dbReference type="Proteomes" id="UP001160390">
    <property type="component" value="Unassembled WGS sequence"/>
</dbReference>
<sequence>MTEGHPNQRTLFHLIPLNDEAEETLTCPKNKKYVSRNEGQLGLEIGFHVPDIPSDYRSQDLILDKDHISSVHLVFELHPFSFDLLLRSRSRSVENIRIAPLHIEDAECVADSYVINYGQQYRILIEPYEFQLKWLATNVASPDKAHYYRNKTLEEYQVSVLHSRDVNARQKATAVKMPAPESWYDTRVQPVKNSEIHEVPGSRVFLGARTFGTVHRALEQSGYAIAVKEIEVRPGAHPERLRRMIHRETHIIEFLGMDDCLTDRVKIYMPLRDGNAKSLAEKVGFFSRQLVDQVSHEMLQALDFLACSNVCHRDVKPENILYSTLGRGIYRFQLADFGLASHAVLAKTMCGTGLYAAPELILQNPKKPGTLRYTQSPKMDIWSLAVTLIELDSSIQFPPTDYEPSLGTFSDVRKVVKAENNPFLASMAVIDPGQRASAADLLINHFNGVGLTSKVGKASPRGQNRGAEASSSAQQQPGRQLRPRVNNRAVVEKARGGGTRQQPDQSQDSDIIMEDWAP</sequence>
<gene>
    <name evidence="3" type="ORF">CCHLO57077_00001724</name>
</gene>
<dbReference type="GO" id="GO:0044773">
    <property type="term" value="P:mitotic DNA damage checkpoint signaling"/>
    <property type="evidence" value="ECO:0007669"/>
    <property type="project" value="TreeGrafter"/>
</dbReference>
<dbReference type="PANTHER" id="PTHR44167:SF24">
    <property type="entry name" value="SERINE_THREONINE-PROTEIN KINASE CHK2"/>
    <property type="match status" value="1"/>
</dbReference>
<name>A0AA35PZK8_9HYPO</name>
<dbReference type="AlphaFoldDB" id="A0AA35PZK8"/>
<reference evidence="3" key="1">
    <citation type="submission" date="2023-01" db="EMBL/GenBank/DDBJ databases">
        <authorList>
            <person name="Piombo E."/>
        </authorList>
    </citation>
    <scope>NUCLEOTIDE SEQUENCE</scope>
</reference>
<feature type="domain" description="Protein kinase" evidence="2">
    <location>
        <begin position="200"/>
        <end position="447"/>
    </location>
</feature>
<dbReference type="EMBL" id="CABFNP030001012">
    <property type="protein sequence ID" value="CAI6090093.1"/>
    <property type="molecule type" value="Genomic_DNA"/>
</dbReference>
<dbReference type="PROSITE" id="PS50011">
    <property type="entry name" value="PROTEIN_KINASE_DOM"/>
    <property type="match status" value="1"/>
</dbReference>
<organism evidence="3 4">
    <name type="scientific">Clonostachys chloroleuca</name>
    <dbReference type="NCBI Taxonomy" id="1926264"/>
    <lineage>
        <taxon>Eukaryota</taxon>
        <taxon>Fungi</taxon>
        <taxon>Dikarya</taxon>
        <taxon>Ascomycota</taxon>
        <taxon>Pezizomycotina</taxon>
        <taxon>Sordariomycetes</taxon>
        <taxon>Hypocreomycetidae</taxon>
        <taxon>Hypocreales</taxon>
        <taxon>Bionectriaceae</taxon>
        <taxon>Clonostachys</taxon>
    </lineage>
</organism>
<proteinExistence type="predicted"/>
<dbReference type="InterPro" id="IPR000719">
    <property type="entry name" value="Prot_kinase_dom"/>
</dbReference>
<dbReference type="Gene3D" id="1.10.510.10">
    <property type="entry name" value="Transferase(Phosphotransferase) domain 1"/>
    <property type="match status" value="1"/>
</dbReference>
<dbReference type="SMART" id="SM00220">
    <property type="entry name" value="S_TKc"/>
    <property type="match status" value="1"/>
</dbReference>
<accession>A0AA35PZK8</accession>
<dbReference type="GO" id="GO:0004674">
    <property type="term" value="F:protein serine/threonine kinase activity"/>
    <property type="evidence" value="ECO:0007669"/>
    <property type="project" value="TreeGrafter"/>
</dbReference>
<dbReference type="InterPro" id="IPR011009">
    <property type="entry name" value="Kinase-like_dom_sf"/>
</dbReference>
<feature type="region of interest" description="Disordered" evidence="1">
    <location>
        <begin position="453"/>
        <end position="518"/>
    </location>
</feature>
<evidence type="ECO:0000313" key="4">
    <source>
        <dbReference type="Proteomes" id="UP001160390"/>
    </source>
</evidence>
<dbReference type="GO" id="GO:0005634">
    <property type="term" value="C:nucleus"/>
    <property type="evidence" value="ECO:0007669"/>
    <property type="project" value="TreeGrafter"/>
</dbReference>
<dbReference type="PANTHER" id="PTHR44167">
    <property type="entry name" value="OVARIAN-SPECIFIC SERINE/THREONINE-PROTEIN KINASE LOK-RELATED"/>
    <property type="match status" value="1"/>
</dbReference>
<dbReference type="PROSITE" id="PS00108">
    <property type="entry name" value="PROTEIN_KINASE_ST"/>
    <property type="match status" value="1"/>
</dbReference>
<dbReference type="InterPro" id="IPR008271">
    <property type="entry name" value="Ser/Thr_kinase_AS"/>
</dbReference>
<dbReference type="GO" id="GO:0005737">
    <property type="term" value="C:cytoplasm"/>
    <property type="evidence" value="ECO:0007669"/>
    <property type="project" value="TreeGrafter"/>
</dbReference>
<evidence type="ECO:0000256" key="1">
    <source>
        <dbReference type="SAM" id="MobiDB-lite"/>
    </source>
</evidence>
<comment type="caution">
    <text evidence="3">The sequence shown here is derived from an EMBL/GenBank/DDBJ whole genome shotgun (WGS) entry which is preliminary data.</text>
</comment>
<dbReference type="GO" id="GO:0005524">
    <property type="term" value="F:ATP binding"/>
    <property type="evidence" value="ECO:0007669"/>
    <property type="project" value="InterPro"/>
</dbReference>
<dbReference type="Pfam" id="PF00069">
    <property type="entry name" value="Pkinase"/>
    <property type="match status" value="1"/>
</dbReference>